<feature type="region of interest" description="Disordered" evidence="1">
    <location>
        <begin position="84"/>
        <end position="253"/>
    </location>
</feature>
<feature type="compositionally biased region" description="Basic and acidic residues" evidence="1">
    <location>
        <begin position="171"/>
        <end position="185"/>
    </location>
</feature>
<feature type="compositionally biased region" description="Basic and acidic residues" evidence="1">
    <location>
        <begin position="810"/>
        <end position="827"/>
    </location>
</feature>
<feature type="compositionally biased region" description="Low complexity" evidence="1">
    <location>
        <begin position="232"/>
        <end position="248"/>
    </location>
</feature>
<gene>
    <name evidence="2" type="ORF">CHC_T00001507001</name>
</gene>
<accession>R7Q524</accession>
<proteinExistence type="predicted"/>
<dbReference type="Proteomes" id="UP000012073">
    <property type="component" value="Unassembled WGS sequence"/>
</dbReference>
<evidence type="ECO:0000313" key="2">
    <source>
        <dbReference type="EMBL" id="CDF32545.1"/>
    </source>
</evidence>
<feature type="compositionally biased region" description="Low complexity" evidence="1">
    <location>
        <begin position="55"/>
        <end position="71"/>
    </location>
</feature>
<feature type="compositionally biased region" description="Basic residues" evidence="1">
    <location>
        <begin position="152"/>
        <end position="170"/>
    </location>
</feature>
<feature type="compositionally biased region" description="Pro residues" evidence="1">
    <location>
        <begin position="41"/>
        <end position="54"/>
    </location>
</feature>
<feature type="compositionally biased region" description="Low complexity" evidence="1">
    <location>
        <begin position="757"/>
        <end position="766"/>
    </location>
</feature>
<dbReference type="KEGG" id="ccp:CHC_T00001507001"/>
<dbReference type="EMBL" id="HG001512">
    <property type="protein sequence ID" value="CDF32545.1"/>
    <property type="molecule type" value="Genomic_DNA"/>
</dbReference>
<name>R7Q524_CHOCR</name>
<feature type="compositionally biased region" description="Basic residues" evidence="1">
    <location>
        <begin position="702"/>
        <end position="711"/>
    </location>
</feature>
<evidence type="ECO:0000256" key="1">
    <source>
        <dbReference type="SAM" id="MobiDB-lite"/>
    </source>
</evidence>
<protein>
    <submittedName>
        <fullName evidence="2">Uncharacterized protein</fullName>
    </submittedName>
</protein>
<feature type="compositionally biased region" description="Polar residues" evidence="1">
    <location>
        <begin position="1"/>
        <end position="12"/>
    </location>
</feature>
<dbReference type="OrthoDB" id="10680596at2759"/>
<feature type="region of interest" description="Disordered" evidence="1">
    <location>
        <begin position="408"/>
        <end position="436"/>
    </location>
</feature>
<feature type="compositionally biased region" description="Polar residues" evidence="1">
    <location>
        <begin position="218"/>
        <end position="227"/>
    </location>
</feature>
<dbReference type="AlphaFoldDB" id="R7Q524"/>
<feature type="region of interest" description="Disordered" evidence="1">
    <location>
        <begin position="1"/>
        <end position="71"/>
    </location>
</feature>
<feature type="compositionally biased region" description="Basic and acidic residues" evidence="1">
    <location>
        <begin position="721"/>
        <end position="746"/>
    </location>
</feature>
<reference evidence="3" key="1">
    <citation type="journal article" date="2013" name="Proc. Natl. Acad. Sci. U.S.A.">
        <title>Genome structure and metabolic features in the red seaweed Chondrus crispus shed light on evolution of the Archaeplastida.</title>
        <authorList>
            <person name="Collen J."/>
            <person name="Porcel B."/>
            <person name="Carre W."/>
            <person name="Ball S.G."/>
            <person name="Chaparro C."/>
            <person name="Tonon T."/>
            <person name="Barbeyron T."/>
            <person name="Michel G."/>
            <person name="Noel B."/>
            <person name="Valentin K."/>
            <person name="Elias M."/>
            <person name="Artiguenave F."/>
            <person name="Arun A."/>
            <person name="Aury J.M."/>
            <person name="Barbosa-Neto J.F."/>
            <person name="Bothwell J.H."/>
            <person name="Bouget F.Y."/>
            <person name="Brillet L."/>
            <person name="Cabello-Hurtado F."/>
            <person name="Capella-Gutierrez S."/>
            <person name="Charrier B."/>
            <person name="Cladiere L."/>
            <person name="Cock J.M."/>
            <person name="Coelho S.M."/>
            <person name="Colleoni C."/>
            <person name="Czjzek M."/>
            <person name="Da Silva C."/>
            <person name="Delage L."/>
            <person name="Denoeud F."/>
            <person name="Deschamps P."/>
            <person name="Dittami S.M."/>
            <person name="Gabaldon T."/>
            <person name="Gachon C.M."/>
            <person name="Groisillier A."/>
            <person name="Herve C."/>
            <person name="Jabbari K."/>
            <person name="Katinka M."/>
            <person name="Kloareg B."/>
            <person name="Kowalczyk N."/>
            <person name="Labadie K."/>
            <person name="Leblanc C."/>
            <person name="Lopez P.J."/>
            <person name="McLachlan D.H."/>
            <person name="Meslet-Cladiere L."/>
            <person name="Moustafa A."/>
            <person name="Nehr Z."/>
            <person name="Nyvall Collen P."/>
            <person name="Panaud O."/>
            <person name="Partensky F."/>
            <person name="Poulain J."/>
            <person name="Rensing S.A."/>
            <person name="Rousvoal S."/>
            <person name="Samson G."/>
            <person name="Symeonidi A."/>
            <person name="Weissenbach J."/>
            <person name="Zambounis A."/>
            <person name="Wincker P."/>
            <person name="Boyen C."/>
        </authorList>
    </citation>
    <scope>NUCLEOTIDE SEQUENCE [LARGE SCALE GENOMIC DNA]</scope>
    <source>
        <strain evidence="3">cv. Stackhouse</strain>
    </source>
</reference>
<evidence type="ECO:0000313" key="3">
    <source>
        <dbReference type="Proteomes" id="UP000012073"/>
    </source>
</evidence>
<feature type="compositionally biased region" description="Basic residues" evidence="1">
    <location>
        <begin position="127"/>
        <end position="138"/>
    </location>
</feature>
<dbReference type="GeneID" id="17319917"/>
<sequence>MPDPSTPNSTRDPATPPSRHPLPPLPPTGQQPASTTTRPAISPPSPFYPAPHFAPPSSSTSPPFPSFPGAHPFYPPQYYPPVYSIPAQWPPPSPSHHAFAPPPPFYPWGPTPPAAQHPHPPSQQHAHQQHAHQQHAHQQHQLEMQQTDRSASPRHRRRHDPSRSARGRHASPRESRRDANGKRYQESPSFDDDDVNHTDSAATTPQSSRRSRRRPITANGSSGNHPNGVSFGAGSNAGAANSSTNGTSRGDAGADIEQASADLDCAAQKAVDCGDEVTLALLLTSWASSLEEAASHSSTTILAFENVFHGSRALDIVADGVLQKDFGSESGVRKALATLLGFVLYGDRVLHSRFAELVVQLNCSLKNTSEATERCIQGRKIAVRKVLAVLRQIYVDIRAYEEVLPSPADKFSKPNSPSRVPGQPTAGPAGPDPTKAVERSVDAWRRSVARLQGEMAMIVVLVNALGTVESKLRYDGDSSLEEQGQFYGAMCETIKAHISQDIKARKDLLNSRYWVDVTTGADSTVFEAVRSRADLWLTQFEASRSEVESQLDDAGIGFGPSACVPEDKFSVLVSASARVAALVSYHQHAFSWAKDVPDLLNSMVIAFQCLQTVNKGDLSAPEKLKNNFFLGVQGAFACISNVVNWSFTSLHEKVLGSLEKSIAGDSQKETVQPQKSLRFEEPPKSPTKNEVVADAEASQPQSRRKPRHARMKSSPDALLHLNDHFDGYSDSETSREVEGSESRESEIPSQIPLPPDNAKAARNAKAGGNGTQSEEASDSNESWVRGQEELPIVYEEQPLNYDEEEEKEDPNDREIIVHDDALEDSVKPKKVSHTSHVRSMSVDGIPF</sequence>
<feature type="compositionally biased region" description="Pro residues" evidence="1">
    <location>
        <begin position="88"/>
        <end position="121"/>
    </location>
</feature>
<dbReference type="Gramene" id="CDF32545">
    <property type="protein sequence ID" value="CDF32545"/>
    <property type="gene ID" value="CHC_T00001507001"/>
</dbReference>
<keyword evidence="3" id="KW-1185">Reference proteome</keyword>
<dbReference type="RefSeq" id="XP_005712210.1">
    <property type="nucleotide sequence ID" value="XM_005712153.1"/>
</dbReference>
<feature type="compositionally biased region" description="Polar residues" evidence="1">
    <location>
        <begin position="771"/>
        <end position="782"/>
    </location>
</feature>
<feature type="region of interest" description="Disordered" evidence="1">
    <location>
        <begin position="665"/>
        <end position="847"/>
    </location>
</feature>
<organism evidence="2 3">
    <name type="scientific">Chondrus crispus</name>
    <name type="common">Carrageen Irish moss</name>
    <name type="synonym">Polymorpha crispa</name>
    <dbReference type="NCBI Taxonomy" id="2769"/>
    <lineage>
        <taxon>Eukaryota</taxon>
        <taxon>Rhodophyta</taxon>
        <taxon>Florideophyceae</taxon>
        <taxon>Rhodymeniophycidae</taxon>
        <taxon>Gigartinales</taxon>
        <taxon>Gigartinaceae</taxon>
        <taxon>Chondrus</taxon>
    </lineage>
</organism>
<feature type="compositionally biased region" description="Pro residues" evidence="1">
    <location>
        <begin position="14"/>
        <end position="29"/>
    </location>
</feature>